<proteinExistence type="predicted"/>
<keyword evidence="2" id="KW-1185">Reference proteome</keyword>
<reference evidence="1" key="1">
    <citation type="submission" date="2024-03" db="EMBL/GenBank/DDBJ databases">
        <title>Novel Streptomyces species of biotechnological and ecological value are a feature of Machair soil.</title>
        <authorList>
            <person name="Prole J.R."/>
            <person name="Goodfellow M."/>
            <person name="Allenby N."/>
            <person name="Ward A.C."/>
        </authorList>
    </citation>
    <scope>NUCLEOTIDE SEQUENCE</scope>
    <source>
        <strain evidence="1">MS2.AVA.5</strain>
    </source>
</reference>
<evidence type="ECO:0000313" key="1">
    <source>
        <dbReference type="EMBL" id="MEJ8639778.1"/>
    </source>
</evidence>
<organism evidence="1 2">
    <name type="scientific">Streptomyces achmelvichensis</name>
    <dbReference type="NCBI Taxonomy" id="3134111"/>
    <lineage>
        <taxon>Bacteria</taxon>
        <taxon>Bacillati</taxon>
        <taxon>Actinomycetota</taxon>
        <taxon>Actinomycetes</taxon>
        <taxon>Kitasatosporales</taxon>
        <taxon>Streptomycetaceae</taxon>
        <taxon>Streptomyces</taxon>
    </lineage>
</organism>
<dbReference type="EMBL" id="JBBKAJ010000022">
    <property type="protein sequence ID" value="MEJ8639778.1"/>
    <property type="molecule type" value="Genomic_DNA"/>
</dbReference>
<accession>A0ACC6Q887</accession>
<name>A0ACC6Q887_9ACTN</name>
<sequence length="123" mass="13822">MAPDGSGLEMPWLRSQLVEWLVKLADRSWQEANWAVVEPGYESLDDMWDFFDDKGLDRPEVSLGLLFKDQEEVNAMRELEASFQSVLQNPAEDADLIRSEDWGLVIAAARRALRVLAANDGAG</sequence>
<protein>
    <submittedName>
        <fullName evidence="1">Uncharacterized protein</fullName>
    </submittedName>
</protein>
<evidence type="ECO:0000313" key="2">
    <source>
        <dbReference type="Proteomes" id="UP001377168"/>
    </source>
</evidence>
<gene>
    <name evidence="1" type="ORF">WKI67_41280</name>
</gene>
<dbReference type="Proteomes" id="UP001377168">
    <property type="component" value="Unassembled WGS sequence"/>
</dbReference>
<comment type="caution">
    <text evidence="1">The sequence shown here is derived from an EMBL/GenBank/DDBJ whole genome shotgun (WGS) entry which is preliminary data.</text>
</comment>